<accession>E8LQJ6</accession>
<organism evidence="2 3">
    <name type="scientific">Vibrio brasiliensis LMG 20546</name>
    <dbReference type="NCBI Taxonomy" id="945543"/>
    <lineage>
        <taxon>Bacteria</taxon>
        <taxon>Pseudomonadati</taxon>
        <taxon>Pseudomonadota</taxon>
        <taxon>Gammaproteobacteria</taxon>
        <taxon>Vibrionales</taxon>
        <taxon>Vibrionaceae</taxon>
        <taxon>Vibrio</taxon>
        <taxon>Vibrio oreintalis group</taxon>
    </lineage>
</organism>
<gene>
    <name evidence="2" type="ORF">VIBR0546_11492</name>
</gene>
<proteinExistence type="predicted"/>
<protein>
    <submittedName>
        <fullName evidence="2">Uncharacterized protein</fullName>
    </submittedName>
</protein>
<comment type="caution">
    <text evidence="2">The sequence shown here is derived from an EMBL/GenBank/DDBJ whole genome shotgun (WGS) entry which is preliminary data.</text>
</comment>
<dbReference type="EMBL" id="AEVS01000018">
    <property type="protein sequence ID" value="EGA67037.1"/>
    <property type="molecule type" value="Genomic_DNA"/>
</dbReference>
<dbReference type="Proteomes" id="UP000004371">
    <property type="component" value="Unassembled WGS sequence"/>
</dbReference>
<feature type="compositionally biased region" description="Polar residues" evidence="1">
    <location>
        <begin position="13"/>
        <end position="22"/>
    </location>
</feature>
<evidence type="ECO:0000256" key="1">
    <source>
        <dbReference type="SAM" id="MobiDB-lite"/>
    </source>
</evidence>
<reference evidence="2 3" key="1">
    <citation type="journal article" date="2012" name="Int. J. Syst. Evol. Microbiol.">
        <title>Vibrio caribbeanicus sp. nov., isolated from the marine sponge Scleritoderma cyanea.</title>
        <authorList>
            <person name="Hoffmann M."/>
            <person name="Monday S.R."/>
            <person name="Allard M.W."/>
            <person name="Strain E.A."/>
            <person name="Whittaker P."/>
            <person name="Naum M."/>
            <person name="McCarthy P.J."/>
            <person name="Lopez J.V."/>
            <person name="Fischer M."/>
            <person name="Brown E.W."/>
        </authorList>
    </citation>
    <scope>NUCLEOTIDE SEQUENCE [LARGE SCALE GENOMIC DNA]</scope>
    <source>
        <strain evidence="2 3">LMG 20546</strain>
    </source>
</reference>
<evidence type="ECO:0000313" key="3">
    <source>
        <dbReference type="Proteomes" id="UP000004371"/>
    </source>
</evidence>
<name>E8LQJ6_9VIBR</name>
<sequence length="67" mass="7837">MQKMRTSEIIMPSATTEQSPQRASRLLKAYKHERTRQEVTEVELNRSKIVMIDENGNMKRVPILAEH</sequence>
<dbReference type="AlphaFoldDB" id="E8LQJ6"/>
<evidence type="ECO:0000313" key="2">
    <source>
        <dbReference type="EMBL" id="EGA67037.1"/>
    </source>
</evidence>
<keyword evidence="3" id="KW-1185">Reference proteome</keyword>
<dbReference type="eggNOG" id="ENOG5031NUS">
    <property type="taxonomic scope" value="Bacteria"/>
</dbReference>
<feature type="region of interest" description="Disordered" evidence="1">
    <location>
        <begin position="1"/>
        <end position="22"/>
    </location>
</feature>
<dbReference type="STRING" id="945543.VIBR0546_11492"/>